<dbReference type="GO" id="GO:0005794">
    <property type="term" value="C:Golgi apparatus"/>
    <property type="evidence" value="ECO:0007669"/>
    <property type="project" value="UniProtKB-SubCell"/>
</dbReference>
<proteinExistence type="predicted"/>
<dbReference type="OMA" id="NWESIEF"/>
<dbReference type="RefSeq" id="XP_460599.2">
    <property type="nucleotide sequence ID" value="XM_460599.1"/>
</dbReference>
<keyword evidence="2" id="KW-0333">Golgi apparatus</keyword>
<dbReference type="Proteomes" id="UP000000599">
    <property type="component" value="Chromosome F"/>
</dbReference>
<feature type="compositionally biased region" description="Polar residues" evidence="5">
    <location>
        <begin position="594"/>
        <end position="614"/>
    </location>
</feature>
<feature type="region of interest" description="Disordered" evidence="5">
    <location>
        <begin position="212"/>
        <end position="237"/>
    </location>
</feature>
<feature type="region of interest" description="Disordered" evidence="5">
    <location>
        <begin position="427"/>
        <end position="452"/>
    </location>
</feature>
<dbReference type="EMBL" id="CR382138">
    <property type="protein sequence ID" value="CAG88924.2"/>
    <property type="molecule type" value="Genomic_DNA"/>
</dbReference>
<comment type="subcellular location">
    <subcellularLocation>
        <location evidence="1">Golgi apparatus</location>
    </subcellularLocation>
</comment>
<dbReference type="PANTHER" id="PTHR46515:SF1">
    <property type="entry name" value="TATA ELEMENT MODULATORY FACTOR"/>
    <property type="match status" value="1"/>
</dbReference>
<dbReference type="InterPro" id="IPR022092">
    <property type="entry name" value="TMF_DNA-bd"/>
</dbReference>
<dbReference type="GO" id="GO:0005783">
    <property type="term" value="C:endoplasmic reticulum"/>
    <property type="evidence" value="ECO:0007669"/>
    <property type="project" value="TreeGrafter"/>
</dbReference>
<keyword evidence="8" id="KW-1185">Reference proteome</keyword>
<feature type="region of interest" description="Disordered" evidence="5">
    <location>
        <begin position="1"/>
        <end position="196"/>
    </location>
</feature>
<gene>
    <name evidence="7" type="ordered locus">DEHA2F05456g</name>
</gene>
<dbReference type="STRING" id="284592.Q6BMH2"/>
<dbReference type="FunCoup" id="Q6BMH2">
    <property type="interactions" value="537"/>
</dbReference>
<evidence type="ECO:0000256" key="2">
    <source>
        <dbReference type="ARBA" id="ARBA00023034"/>
    </source>
</evidence>
<reference evidence="7 8" key="1">
    <citation type="journal article" date="2004" name="Nature">
        <title>Genome evolution in yeasts.</title>
        <authorList>
            <consortium name="Genolevures"/>
            <person name="Dujon B."/>
            <person name="Sherman D."/>
            <person name="Fischer G."/>
            <person name="Durrens P."/>
            <person name="Casaregola S."/>
            <person name="Lafontaine I."/>
            <person name="de Montigny J."/>
            <person name="Marck C."/>
            <person name="Neuveglise C."/>
            <person name="Talla E."/>
            <person name="Goffard N."/>
            <person name="Frangeul L."/>
            <person name="Aigle M."/>
            <person name="Anthouard V."/>
            <person name="Babour A."/>
            <person name="Barbe V."/>
            <person name="Barnay S."/>
            <person name="Blanchin S."/>
            <person name="Beckerich J.M."/>
            <person name="Beyne E."/>
            <person name="Bleykasten C."/>
            <person name="Boisrame A."/>
            <person name="Boyer J."/>
            <person name="Cattolico L."/>
            <person name="Confanioleri F."/>
            <person name="de Daruvar A."/>
            <person name="Despons L."/>
            <person name="Fabre E."/>
            <person name="Fairhead C."/>
            <person name="Ferry-Dumazet H."/>
            <person name="Groppi A."/>
            <person name="Hantraye F."/>
            <person name="Hennequin C."/>
            <person name="Jauniaux N."/>
            <person name="Joyet P."/>
            <person name="Kachouri R."/>
            <person name="Kerrest A."/>
            <person name="Koszul R."/>
            <person name="Lemaire M."/>
            <person name="Lesur I."/>
            <person name="Ma L."/>
            <person name="Muller H."/>
            <person name="Nicaud J.M."/>
            <person name="Nikolski M."/>
            <person name="Oztas S."/>
            <person name="Ozier-Kalogeropoulos O."/>
            <person name="Pellenz S."/>
            <person name="Potier S."/>
            <person name="Richard G.F."/>
            <person name="Straub M.L."/>
            <person name="Suleau A."/>
            <person name="Swennene D."/>
            <person name="Tekaia F."/>
            <person name="Wesolowski-Louvel M."/>
            <person name="Westhof E."/>
            <person name="Wirth B."/>
            <person name="Zeniou-Meyer M."/>
            <person name="Zivanovic I."/>
            <person name="Bolotin-Fukuhara M."/>
            <person name="Thierry A."/>
            <person name="Bouchier C."/>
            <person name="Caudron B."/>
            <person name="Scarpelli C."/>
            <person name="Gaillardin C."/>
            <person name="Weissenbach J."/>
            <person name="Wincker P."/>
            <person name="Souciet J.L."/>
        </authorList>
    </citation>
    <scope>NUCLEOTIDE SEQUENCE [LARGE SCALE GENOMIC DNA]</scope>
    <source>
        <strain evidence="8">ATCC 36239 / CBS 767 / BCRC 21394 / JCM 1990 / NBRC 0083 / IGC 2968</strain>
    </source>
</reference>
<keyword evidence="3 4" id="KW-0175">Coiled coil</keyword>
<feature type="compositionally biased region" description="Polar residues" evidence="5">
    <location>
        <begin position="430"/>
        <end position="440"/>
    </location>
</feature>
<evidence type="ECO:0000313" key="8">
    <source>
        <dbReference type="Proteomes" id="UP000000599"/>
    </source>
</evidence>
<evidence type="ECO:0000313" key="7">
    <source>
        <dbReference type="EMBL" id="CAG88924.2"/>
    </source>
</evidence>
<feature type="coiled-coil region" evidence="4">
    <location>
        <begin position="388"/>
        <end position="426"/>
    </location>
</feature>
<feature type="compositionally biased region" description="Basic and acidic residues" evidence="5">
    <location>
        <begin position="173"/>
        <end position="182"/>
    </location>
</feature>
<dbReference type="PANTHER" id="PTHR46515">
    <property type="entry name" value="TATA ELEMENT MODULATORY FACTOR TMF1"/>
    <property type="match status" value="1"/>
</dbReference>
<evidence type="ECO:0000256" key="3">
    <source>
        <dbReference type="ARBA" id="ARBA00023054"/>
    </source>
</evidence>
<dbReference type="HOGENOM" id="CLU_019193_0_0_1"/>
<evidence type="ECO:0000256" key="1">
    <source>
        <dbReference type="ARBA" id="ARBA00004555"/>
    </source>
</evidence>
<dbReference type="KEGG" id="dha:DEHA2F05456g"/>
<feature type="domain" description="TATA element modulatory factor 1 TATA binding" evidence="6">
    <location>
        <begin position="715"/>
        <end position="824"/>
    </location>
</feature>
<feature type="compositionally biased region" description="Low complexity" evidence="5">
    <location>
        <begin position="135"/>
        <end position="153"/>
    </location>
</feature>
<feature type="compositionally biased region" description="Basic residues" evidence="5">
    <location>
        <begin position="1"/>
        <end position="10"/>
    </location>
</feature>
<dbReference type="Pfam" id="PF12325">
    <property type="entry name" value="TMF_TATA_bd"/>
    <property type="match status" value="1"/>
</dbReference>
<accession>Q6BMH2</accession>
<feature type="compositionally biased region" description="Polar residues" evidence="5">
    <location>
        <begin position="224"/>
        <end position="237"/>
    </location>
</feature>
<dbReference type="InParanoid" id="Q6BMH2"/>
<evidence type="ECO:0000259" key="6">
    <source>
        <dbReference type="Pfam" id="PF12325"/>
    </source>
</evidence>
<evidence type="ECO:0000256" key="4">
    <source>
        <dbReference type="SAM" id="Coils"/>
    </source>
</evidence>
<feature type="coiled-coil region" evidence="4">
    <location>
        <begin position="723"/>
        <end position="823"/>
    </location>
</feature>
<feature type="compositionally biased region" description="Basic and acidic residues" evidence="5">
    <location>
        <begin position="154"/>
        <end position="165"/>
    </location>
</feature>
<dbReference type="Pfam" id="PF12329">
    <property type="entry name" value="TMF_DNA_bd"/>
    <property type="match status" value="1"/>
</dbReference>
<dbReference type="OrthoDB" id="74178at2759"/>
<protein>
    <submittedName>
        <fullName evidence="7">DEHA2F05456p</fullName>
    </submittedName>
</protein>
<dbReference type="eggNOG" id="KOG4673">
    <property type="taxonomic scope" value="Eukaryota"/>
</dbReference>
<evidence type="ECO:0000256" key="5">
    <source>
        <dbReference type="SAM" id="MobiDB-lite"/>
    </source>
</evidence>
<feature type="coiled-coil region" evidence="4">
    <location>
        <begin position="501"/>
        <end position="549"/>
    </location>
</feature>
<organism evidence="7 8">
    <name type="scientific">Debaryomyces hansenii (strain ATCC 36239 / CBS 767 / BCRC 21394 / JCM 1990 / NBRC 0083 / IGC 2968)</name>
    <name type="common">Yeast</name>
    <name type="synonym">Torulaspora hansenii</name>
    <dbReference type="NCBI Taxonomy" id="284592"/>
    <lineage>
        <taxon>Eukaryota</taxon>
        <taxon>Fungi</taxon>
        <taxon>Dikarya</taxon>
        <taxon>Ascomycota</taxon>
        <taxon>Saccharomycotina</taxon>
        <taxon>Pichiomycetes</taxon>
        <taxon>Debaryomycetaceae</taxon>
        <taxon>Debaryomyces</taxon>
    </lineage>
</organism>
<feature type="region of interest" description="Disordered" evidence="5">
    <location>
        <begin position="588"/>
        <end position="617"/>
    </location>
</feature>
<dbReference type="AlphaFoldDB" id="Q6BMH2"/>
<sequence length="831" mass="94804">MAKKNNKKATKKNEVAKKDIDMKKPDTKAVEEGESQETDREESTVDETAIEDPIISEDVSNIEPDTEQNNEVGIDHEQDIPAVVVSESNPTDTVVDSEEARQASIATTDTPPKTKKRLTLSERLALAAKGKKQRSSTPTPTSSAAGTPPATGSDEPKNVIIKEENDPLAENKVTIKDEEKVGKTGSESELASDGKYRDELKQLAAEIENLKANNSELSEENKQLKSQSSKPGNINKETIQLKEQLASKDETIEQLMKEGQVLSVKELKLNESIKKLKASNNDLEQSLNDYSKKNEQVLLKLNEQEDFLKKHKFKSINQLIDDYNDISKKLSQSNDDLEKEKQLDWEGKYKEQQRLYETESSERKQSIKKLNELKIQFDMSKKQNSLELESKNTTINDLKRSISSIRDENSKEIYRLENKIESLRVENERSPGSLSGNKDYNNCERNDTDTISNPKQIDYEEFVKLSNNHHSLQQQYLSSQENWKLIESNLLNKIDVLTSSVDSLKKSKSKSMNEIQKLQNSLQRKMEEYDQLIEKFDELTNEKEEIVFQNQVKDTDYQELQEKFDKFQQIYNTDRQNLNSKIKQLTESLEKSKNNSNTSLGPFEQTSPNRQNLNGLHLNLEPPKLMKHHSSNSINDASYNNSGWPDIKFGESSTTPAVSREYSAVFMNRSHNNSSASLMDNVDTATELANDNYSFNSKYPSHMGNGSISGIIPTSGNNNIQLINKMSSNIRRLEIELSTMKDENTQLSLDKEQAQQEILKQFKLMEEVNSLKKQITTLQTEIDQKSRQEETMLELIGEKSEQVEELRADVQDLKDLCKLQVQQMIEIQESK</sequence>
<dbReference type="InterPro" id="IPR052602">
    <property type="entry name" value="Growth_transcription_reg"/>
</dbReference>
<dbReference type="InterPro" id="IPR022091">
    <property type="entry name" value="TMF_TATA-bd"/>
</dbReference>
<feature type="compositionally biased region" description="Basic and acidic residues" evidence="5">
    <location>
        <begin position="11"/>
        <end position="43"/>
    </location>
</feature>
<name>Q6BMH2_DEBHA</name>
<dbReference type="GeneID" id="2903541"/>